<dbReference type="EMBL" id="CADIKG010000008">
    <property type="protein sequence ID" value="CAB3759749.1"/>
    <property type="molecule type" value="Genomic_DNA"/>
</dbReference>
<comment type="subcellular location">
    <subcellularLocation>
        <location evidence="1">Cell membrane</location>
        <topology evidence="1">Multi-pass membrane protein</topology>
    </subcellularLocation>
</comment>
<reference evidence="13 14" key="1">
    <citation type="submission" date="2017-04" db="EMBL/GenBank/DDBJ databases">
        <title>Burkholderia puraquae sp. nov., a novel Burkholderia cepacia complex species from hospital setting samples.</title>
        <authorList>
            <person name="Martina P."/>
            <person name="Leguizamon M."/>
            <person name="Prieto C."/>
            <person name="Sousa S."/>
            <person name="Montanaro P."/>
            <person name="Draghi W."/>
            <person name="Staembler M."/>
            <person name="Bettiol M."/>
            <person name="Figoli C."/>
            <person name="Palau J."/>
            <person name="Alvarez F."/>
            <person name="Benetti S."/>
            <person name="Anchat E."/>
            <person name="Vescina C."/>
            <person name="Ferreras J."/>
            <person name="Lasch P."/>
            <person name="Lagares A."/>
            <person name="Zorreguieta A."/>
            <person name="Yantorno O."/>
            <person name="Bosch A."/>
        </authorList>
    </citation>
    <scope>NUCLEOTIDE SEQUENCE [LARGE SCALE GENOMIC DNA]</scope>
    <source>
        <strain evidence="13 14">CAMPA 1040</strain>
    </source>
</reference>
<evidence type="ECO:0000256" key="6">
    <source>
        <dbReference type="ARBA" id="ARBA00022801"/>
    </source>
</evidence>
<dbReference type="PANTHER" id="PTHR33121:SF79">
    <property type="entry name" value="CYCLIC DI-GMP PHOSPHODIESTERASE PDED-RELATED"/>
    <property type="match status" value="1"/>
</dbReference>
<dbReference type="InterPro" id="IPR035919">
    <property type="entry name" value="EAL_sf"/>
</dbReference>
<name>A0A1X1PJR5_9BURK</name>
<keyword evidence="5 10" id="KW-0812">Transmembrane</keyword>
<dbReference type="PROSITE" id="PS50883">
    <property type="entry name" value="EAL"/>
    <property type="match status" value="1"/>
</dbReference>
<evidence type="ECO:0000256" key="10">
    <source>
        <dbReference type="SAM" id="Phobius"/>
    </source>
</evidence>
<keyword evidence="3" id="KW-1003">Cell membrane</keyword>
<dbReference type="InterPro" id="IPR050706">
    <property type="entry name" value="Cyclic-di-GMP_PDE-like"/>
</dbReference>
<evidence type="ECO:0000256" key="2">
    <source>
        <dbReference type="ARBA" id="ARBA00012282"/>
    </source>
</evidence>
<evidence type="ECO:0000313" key="14">
    <source>
        <dbReference type="Proteomes" id="UP000193146"/>
    </source>
</evidence>
<dbReference type="InterPro" id="IPR024744">
    <property type="entry name" value="CSS-motif_dom"/>
</dbReference>
<feature type="transmembrane region" description="Helical" evidence="10">
    <location>
        <begin position="240"/>
        <end position="262"/>
    </location>
</feature>
<dbReference type="Pfam" id="PF12792">
    <property type="entry name" value="CSS-motif"/>
    <property type="match status" value="1"/>
</dbReference>
<dbReference type="PANTHER" id="PTHR33121">
    <property type="entry name" value="CYCLIC DI-GMP PHOSPHODIESTERASE PDEF"/>
    <property type="match status" value="1"/>
</dbReference>
<comment type="catalytic activity">
    <reaction evidence="9">
        <text>3',3'-c-di-GMP + H2O = 5'-phosphoguanylyl(3'-&gt;5')guanosine + H(+)</text>
        <dbReference type="Rhea" id="RHEA:24902"/>
        <dbReference type="ChEBI" id="CHEBI:15377"/>
        <dbReference type="ChEBI" id="CHEBI:15378"/>
        <dbReference type="ChEBI" id="CHEBI:58754"/>
        <dbReference type="ChEBI" id="CHEBI:58805"/>
        <dbReference type="EC" id="3.1.4.52"/>
    </reaction>
</comment>
<keyword evidence="4" id="KW-0973">c-di-GMP</keyword>
<evidence type="ECO:0000256" key="3">
    <source>
        <dbReference type="ARBA" id="ARBA00022475"/>
    </source>
</evidence>
<keyword evidence="6 12" id="KW-0378">Hydrolase</keyword>
<dbReference type="CDD" id="cd01948">
    <property type="entry name" value="EAL"/>
    <property type="match status" value="1"/>
</dbReference>
<dbReference type="SUPFAM" id="SSF141868">
    <property type="entry name" value="EAL domain-like"/>
    <property type="match status" value="1"/>
</dbReference>
<dbReference type="Proteomes" id="UP000193146">
    <property type="component" value="Unassembled WGS sequence"/>
</dbReference>
<dbReference type="OrthoDB" id="9813903at2"/>
<keyword evidence="14" id="KW-1185">Reference proteome</keyword>
<dbReference type="EMBL" id="NBYX01000004">
    <property type="protein sequence ID" value="ORT86859.1"/>
    <property type="molecule type" value="Genomic_DNA"/>
</dbReference>
<feature type="transmembrane region" description="Helical" evidence="10">
    <location>
        <begin position="12"/>
        <end position="33"/>
    </location>
</feature>
<keyword evidence="8 10" id="KW-0472">Membrane</keyword>
<evidence type="ECO:0000256" key="4">
    <source>
        <dbReference type="ARBA" id="ARBA00022636"/>
    </source>
</evidence>
<dbReference type="SMART" id="SM00052">
    <property type="entry name" value="EAL"/>
    <property type="match status" value="1"/>
</dbReference>
<accession>A0A1X1PJR5</accession>
<evidence type="ECO:0000256" key="9">
    <source>
        <dbReference type="ARBA" id="ARBA00034290"/>
    </source>
</evidence>
<organism evidence="13 14">
    <name type="scientific">Burkholderia puraquae</name>
    <dbReference type="NCBI Taxonomy" id="1904757"/>
    <lineage>
        <taxon>Bacteria</taxon>
        <taxon>Pseudomonadati</taxon>
        <taxon>Pseudomonadota</taxon>
        <taxon>Betaproteobacteria</taxon>
        <taxon>Burkholderiales</taxon>
        <taxon>Burkholderiaceae</taxon>
        <taxon>Burkholderia</taxon>
        <taxon>Burkholderia cepacia complex</taxon>
    </lineage>
</organism>
<proteinExistence type="predicted"/>
<evidence type="ECO:0000313" key="13">
    <source>
        <dbReference type="EMBL" id="ORT86859.1"/>
    </source>
</evidence>
<evidence type="ECO:0000313" key="12">
    <source>
        <dbReference type="EMBL" id="CAB3759749.1"/>
    </source>
</evidence>
<dbReference type="InterPro" id="IPR001633">
    <property type="entry name" value="EAL_dom"/>
</dbReference>
<protein>
    <recommendedName>
        <fullName evidence="2">cyclic-guanylate-specific phosphodiesterase</fullName>
        <ecNumber evidence="2">3.1.4.52</ecNumber>
    </recommendedName>
</protein>
<evidence type="ECO:0000256" key="8">
    <source>
        <dbReference type="ARBA" id="ARBA00023136"/>
    </source>
</evidence>
<reference evidence="12 15" key="2">
    <citation type="submission" date="2020-04" db="EMBL/GenBank/DDBJ databases">
        <authorList>
            <person name="De Canck E."/>
        </authorList>
    </citation>
    <scope>NUCLEOTIDE SEQUENCE [LARGE SCALE GENOMIC DNA]</scope>
    <source>
        <strain evidence="12 15">LMG 29660</strain>
    </source>
</reference>
<dbReference type="AlphaFoldDB" id="A0A1X1PJR5"/>
<feature type="domain" description="EAL" evidence="11">
    <location>
        <begin position="266"/>
        <end position="515"/>
    </location>
</feature>
<evidence type="ECO:0000259" key="11">
    <source>
        <dbReference type="PROSITE" id="PS50883"/>
    </source>
</evidence>
<evidence type="ECO:0000256" key="1">
    <source>
        <dbReference type="ARBA" id="ARBA00004651"/>
    </source>
</evidence>
<dbReference type="GO" id="GO:0071111">
    <property type="term" value="F:cyclic-guanylate-specific phosphodiesterase activity"/>
    <property type="evidence" value="ECO:0007669"/>
    <property type="project" value="UniProtKB-EC"/>
</dbReference>
<dbReference type="EC" id="3.1.4.52" evidence="2"/>
<evidence type="ECO:0000256" key="7">
    <source>
        <dbReference type="ARBA" id="ARBA00022989"/>
    </source>
</evidence>
<evidence type="ECO:0000313" key="15">
    <source>
        <dbReference type="Proteomes" id="UP000494135"/>
    </source>
</evidence>
<sequence length="519" mass="55267">MANVRRWTTSGGAGHALAIGMLVVTAGLALGAWPHVTKAVLAQSVAGLGTQVVRQIDVVFDSAATTLADVDASPYAGCSPQDLRLLRSASVRSKYVKDVGRLSGADLLCTTMLGVLPRPFSPKQQPFRLTDAMSAFWTVPLLSSPGALGLVVTGRRTNLLMDLDAFRVLPPPSGLHYVIGLRGRPTALVIGLAKGGVPEYVDAGLVPGFRDGKSFCSARVPLCTIVVATPRALASASRRAAWLLGIAGGAAGCCLGLGALMLHRRWAALPAQIRRALANGQFVLRYQPIVAPGASSRIVSAEALIRWIDGPAAPDVFIAEAERAGMIADVTAFVVRTVLREMRVLFDGEPDFRVTINVSAPELLDGSLMATLDSCWPAGLSHRHVGFELTERSTVELPEILPALRQLRDLGHPVYIDDFGTGYSSLSLLQHLPIDYIKVDRSLLPAAPQHDGTSIIPEILAIARRLGVGLVFEGVETREQAHMLDIPGQSIGAQGWYFGRPDTVEALQKAIAEQSLRTG</sequence>
<keyword evidence="7 10" id="KW-1133">Transmembrane helix</keyword>
<dbReference type="Proteomes" id="UP000494135">
    <property type="component" value="Unassembled WGS sequence"/>
</dbReference>
<evidence type="ECO:0000256" key="5">
    <source>
        <dbReference type="ARBA" id="ARBA00022692"/>
    </source>
</evidence>
<dbReference type="Gene3D" id="3.20.20.450">
    <property type="entry name" value="EAL domain"/>
    <property type="match status" value="1"/>
</dbReference>
<gene>
    <name evidence="12" type="primary">pdeB</name>
    <name evidence="13" type="ORF">B7G54_10365</name>
    <name evidence="12" type="ORF">LMG29660_03772</name>
</gene>
<dbReference type="GO" id="GO:0005886">
    <property type="term" value="C:plasma membrane"/>
    <property type="evidence" value="ECO:0007669"/>
    <property type="project" value="UniProtKB-SubCell"/>
</dbReference>
<dbReference type="Pfam" id="PF00563">
    <property type="entry name" value="EAL"/>
    <property type="match status" value="1"/>
</dbReference>